<dbReference type="Pfam" id="PF00078">
    <property type="entry name" value="RVT_1"/>
    <property type="match status" value="1"/>
</dbReference>
<dbReference type="InterPro" id="IPR052343">
    <property type="entry name" value="Retrotransposon-Effector_Assoc"/>
</dbReference>
<sequence>MSQLRPISVCNVLYKLVSKSIVLRLKPFLSLVISESQSAFLQSRLITDNVLVAFELLHSLKHLKRGKQGYETIKLNMSKAFERVEWHFLQSMIVVMGFFMDVVSLIIRCISSVSYSFSVNGKQEEARGNLQGLQVSRGALTVSHLFFVDDNIVLCRANHKLATAIKRSLDRYCSASGQRINTKKSVLYFSPNALLAVQTRIYQILQMPIKPCHERYLGLPSYSEPWLPGFTSFKPLVFRGQDTTMKVSALILNSHQWKHTLLSNLYLDSDVNKILSIPLTLDEQQDSLMWHHESHGNYTVKYGYNLAMHLEDQTPSASGIQVELW</sequence>
<dbReference type="EMBL" id="UZAU01000655">
    <property type="status" value="NOT_ANNOTATED_CDS"/>
    <property type="molecule type" value="Genomic_DNA"/>
</dbReference>
<protein>
    <recommendedName>
        <fullName evidence="1">Reverse transcriptase domain-containing protein</fullName>
    </recommendedName>
</protein>
<feature type="domain" description="Reverse transcriptase" evidence="1">
    <location>
        <begin position="2"/>
        <end position="136"/>
    </location>
</feature>
<dbReference type="CDD" id="cd01650">
    <property type="entry name" value="RT_nLTR_like"/>
    <property type="match status" value="1"/>
</dbReference>
<reference evidence="2" key="1">
    <citation type="submission" date="2018-11" db="EMBL/GenBank/DDBJ databases">
        <authorList>
            <person name="Grassa J C."/>
        </authorList>
    </citation>
    <scope>NUCLEOTIDE SEQUENCE [LARGE SCALE GENOMIC DNA]</scope>
</reference>
<dbReference type="Gramene" id="evm.model.07.1168">
    <property type="protein sequence ID" value="cds.evm.model.07.1168"/>
    <property type="gene ID" value="evm.TU.07.1168"/>
</dbReference>
<evidence type="ECO:0000259" key="1">
    <source>
        <dbReference type="Pfam" id="PF00078"/>
    </source>
</evidence>
<accession>A0A803Q1L1</accession>
<dbReference type="Proteomes" id="UP000596661">
    <property type="component" value="Chromosome 7"/>
</dbReference>
<dbReference type="AlphaFoldDB" id="A0A803Q1L1"/>
<name>A0A803Q1L1_CANSA</name>
<reference evidence="2" key="2">
    <citation type="submission" date="2021-03" db="UniProtKB">
        <authorList>
            <consortium name="EnsemblPlants"/>
        </authorList>
    </citation>
    <scope>IDENTIFICATION</scope>
</reference>
<proteinExistence type="predicted"/>
<evidence type="ECO:0000313" key="2">
    <source>
        <dbReference type="EnsemblPlants" id="cds.evm.model.07.1168"/>
    </source>
</evidence>
<dbReference type="PANTHER" id="PTHR46890:SF48">
    <property type="entry name" value="RNA-DIRECTED DNA POLYMERASE"/>
    <property type="match status" value="1"/>
</dbReference>
<dbReference type="PANTHER" id="PTHR46890">
    <property type="entry name" value="NON-LTR RETROLELEMENT REVERSE TRANSCRIPTASE-LIKE PROTEIN-RELATED"/>
    <property type="match status" value="1"/>
</dbReference>
<evidence type="ECO:0000313" key="3">
    <source>
        <dbReference type="Proteomes" id="UP000596661"/>
    </source>
</evidence>
<dbReference type="EnsemblPlants" id="evm.model.07.1168">
    <property type="protein sequence ID" value="cds.evm.model.07.1168"/>
    <property type="gene ID" value="evm.TU.07.1168"/>
</dbReference>
<dbReference type="InterPro" id="IPR000477">
    <property type="entry name" value="RT_dom"/>
</dbReference>
<organism evidence="2 3">
    <name type="scientific">Cannabis sativa</name>
    <name type="common">Hemp</name>
    <name type="synonym">Marijuana</name>
    <dbReference type="NCBI Taxonomy" id="3483"/>
    <lineage>
        <taxon>Eukaryota</taxon>
        <taxon>Viridiplantae</taxon>
        <taxon>Streptophyta</taxon>
        <taxon>Embryophyta</taxon>
        <taxon>Tracheophyta</taxon>
        <taxon>Spermatophyta</taxon>
        <taxon>Magnoliopsida</taxon>
        <taxon>eudicotyledons</taxon>
        <taxon>Gunneridae</taxon>
        <taxon>Pentapetalae</taxon>
        <taxon>rosids</taxon>
        <taxon>fabids</taxon>
        <taxon>Rosales</taxon>
        <taxon>Cannabaceae</taxon>
        <taxon>Cannabis</taxon>
    </lineage>
</organism>
<keyword evidence="3" id="KW-1185">Reference proteome</keyword>